<sequence>MAASIDTNVLVRLVVNDDRPQNAAALRALSHYRQWARSLFVPITVALEFEWVLRSRYQFSKEDILGAFCALLSTVELAFEAENALEQALMAYEEGAADFADCLHIALARKNAELPFLTFDTAPSPMAGAKLLE</sequence>
<dbReference type="Gene3D" id="3.40.50.1010">
    <property type="entry name" value="5'-nuclease"/>
    <property type="match status" value="1"/>
</dbReference>
<dbReference type="EMBL" id="CP000542">
    <property type="protein sequence ID" value="ABM58033.1"/>
    <property type="molecule type" value="Genomic_DNA"/>
</dbReference>
<dbReference type="eggNOG" id="COG5611">
    <property type="taxonomic scope" value="Bacteria"/>
</dbReference>
<dbReference type="Pfam" id="PF01850">
    <property type="entry name" value="PIN"/>
    <property type="match status" value="1"/>
</dbReference>
<reference evidence="3" key="1">
    <citation type="submission" date="2006-12" db="EMBL/GenBank/DDBJ databases">
        <title>Complete sequence of chromosome 1 of Verminephrobacter eiseniae EF01-2.</title>
        <authorList>
            <person name="Copeland A."/>
            <person name="Lucas S."/>
            <person name="Lapidus A."/>
            <person name="Barry K."/>
            <person name="Detter J.C."/>
            <person name="Glavina del Rio T."/>
            <person name="Dalin E."/>
            <person name="Tice H."/>
            <person name="Pitluck S."/>
            <person name="Chertkov O."/>
            <person name="Brettin T."/>
            <person name="Bruce D."/>
            <person name="Han C."/>
            <person name="Tapia R."/>
            <person name="Gilna P."/>
            <person name="Schmutz J."/>
            <person name="Larimer F."/>
            <person name="Land M."/>
            <person name="Hauser L."/>
            <person name="Kyrpides N."/>
            <person name="Kim E."/>
            <person name="Stahl D."/>
            <person name="Richardson P."/>
        </authorList>
    </citation>
    <scope>NUCLEOTIDE SEQUENCE [LARGE SCALE GENOMIC DNA]</scope>
    <source>
        <strain evidence="3">EF01-2</strain>
    </source>
</reference>
<protein>
    <submittedName>
        <fullName evidence="2">PilT protein-like protein</fullName>
    </submittedName>
</protein>
<name>A1WK76_VEREI</name>
<dbReference type="PANTHER" id="PTHR39664:SF2">
    <property type="entry name" value="NUCLEIC ACID-BINDING PROTEIN, CONTAINING PIN DOMAIN-RELATED"/>
    <property type="match status" value="1"/>
</dbReference>
<evidence type="ECO:0000313" key="3">
    <source>
        <dbReference type="Proteomes" id="UP000000374"/>
    </source>
</evidence>
<dbReference type="OrthoDB" id="32974at2"/>
<evidence type="ECO:0000259" key="1">
    <source>
        <dbReference type="Pfam" id="PF01850"/>
    </source>
</evidence>
<keyword evidence="3" id="KW-1185">Reference proteome</keyword>
<dbReference type="AlphaFoldDB" id="A1WK76"/>
<dbReference type="InterPro" id="IPR002716">
    <property type="entry name" value="PIN_dom"/>
</dbReference>
<dbReference type="CDD" id="cd18683">
    <property type="entry name" value="PIN_VapC-like"/>
    <property type="match status" value="1"/>
</dbReference>
<dbReference type="GeneID" id="76460848"/>
<dbReference type="SUPFAM" id="SSF88723">
    <property type="entry name" value="PIN domain-like"/>
    <property type="match status" value="1"/>
</dbReference>
<dbReference type="RefSeq" id="WP_011810036.1">
    <property type="nucleotide sequence ID" value="NC_008786.1"/>
</dbReference>
<organism evidence="2 3">
    <name type="scientific">Verminephrobacter eiseniae (strain EF01-2)</name>
    <dbReference type="NCBI Taxonomy" id="391735"/>
    <lineage>
        <taxon>Bacteria</taxon>
        <taxon>Pseudomonadati</taxon>
        <taxon>Pseudomonadota</taxon>
        <taxon>Betaproteobacteria</taxon>
        <taxon>Burkholderiales</taxon>
        <taxon>Comamonadaceae</taxon>
        <taxon>Verminephrobacter</taxon>
    </lineage>
</organism>
<accession>A1WK76</accession>
<dbReference type="PANTHER" id="PTHR39664">
    <property type="match status" value="1"/>
</dbReference>
<dbReference type="Proteomes" id="UP000000374">
    <property type="component" value="Chromosome"/>
</dbReference>
<dbReference type="HOGENOM" id="CLU_121449_0_0_4"/>
<dbReference type="InterPro" id="IPR029060">
    <property type="entry name" value="PIN-like_dom_sf"/>
</dbReference>
<evidence type="ECO:0000313" key="2">
    <source>
        <dbReference type="EMBL" id="ABM58033.1"/>
    </source>
</evidence>
<dbReference type="STRING" id="391735.Veis_2285"/>
<dbReference type="KEGG" id="vei:Veis_2285"/>
<proteinExistence type="predicted"/>
<gene>
    <name evidence="2" type="ordered locus">Veis_2285</name>
</gene>
<feature type="domain" description="PIN" evidence="1">
    <location>
        <begin position="5"/>
        <end position="121"/>
    </location>
</feature>